<dbReference type="Proteomes" id="UP001336835">
    <property type="component" value="Unassembled WGS sequence"/>
</dbReference>
<dbReference type="EMBL" id="JAZDQT010000001">
    <property type="protein sequence ID" value="MEE1944947.1"/>
    <property type="molecule type" value="Genomic_DNA"/>
</dbReference>
<evidence type="ECO:0000313" key="5">
    <source>
        <dbReference type="Proteomes" id="UP001336835"/>
    </source>
</evidence>
<comment type="caution">
    <text evidence="4">The sequence shown here is derived from an EMBL/GenBank/DDBJ whole genome shotgun (WGS) entry which is preliminary data.</text>
</comment>
<reference evidence="4 5" key="1">
    <citation type="submission" date="2024-01" db="EMBL/GenBank/DDBJ databases">
        <title>Pedobacter sp. nov., isolated from fresh soil.</title>
        <authorList>
            <person name="Le N.T.T."/>
        </authorList>
    </citation>
    <scope>NUCLEOTIDE SEQUENCE [LARGE SCALE GENOMIC DNA]</scope>
    <source>
        <strain evidence="4 5">KR3-3</strain>
    </source>
</reference>
<dbReference type="Gene3D" id="1.25.40.20">
    <property type="entry name" value="Ankyrin repeat-containing domain"/>
    <property type="match status" value="2"/>
</dbReference>
<dbReference type="PANTHER" id="PTHR24189">
    <property type="entry name" value="MYOTROPHIN"/>
    <property type="match status" value="1"/>
</dbReference>
<evidence type="ECO:0000256" key="3">
    <source>
        <dbReference type="PROSITE-ProRule" id="PRU00023"/>
    </source>
</evidence>
<keyword evidence="1" id="KW-0677">Repeat</keyword>
<proteinExistence type="predicted"/>
<dbReference type="SUPFAM" id="SSF48403">
    <property type="entry name" value="Ankyrin repeat"/>
    <property type="match status" value="1"/>
</dbReference>
<dbReference type="InterPro" id="IPR036770">
    <property type="entry name" value="Ankyrin_rpt-contain_sf"/>
</dbReference>
<sequence length="390" mass="44098">MLQEQLQSANYSEALAALANGEKLPNTLQDFQKQQLVDQLLRDRQFDILLCLVKDNTLEKDIYEYSSFNRSIFESMVRYLPDDEASIAFLEEFCSQLDNLNDEVEAKTLLGYFFENMASVAKIKVLLAVGADTHFKNNAEENFIHQVVKTYSTNPALSLAYLELLIAEGLDLNAPNIVQKTPLIAAIEFNRPQYIDLLLENGADVNQLDKDGNNAFYYAVAQQFNLELYHKLRNYGTPQFDILNKNGVSLLFEYIRMLNHPSTKETELLAELIADGADLYQNSVYYGSETSPADLLAEKSTELLQTVLDSGSLQVNRQDENGNTLLHKVCAFNVNYETEKAKDTYRKAKLLLEHGADATLTNNKDQTALMLATDDNLKIKTVELLMKLTI</sequence>
<keyword evidence="2 3" id="KW-0040">ANK repeat</keyword>
<keyword evidence="5" id="KW-1185">Reference proteome</keyword>
<evidence type="ECO:0000256" key="2">
    <source>
        <dbReference type="ARBA" id="ARBA00023043"/>
    </source>
</evidence>
<dbReference type="InterPro" id="IPR002110">
    <property type="entry name" value="Ankyrin_rpt"/>
</dbReference>
<dbReference type="InterPro" id="IPR050745">
    <property type="entry name" value="Multifunctional_regulatory"/>
</dbReference>
<accession>A0ABU7I6G2</accession>
<organism evidence="4 5">
    <name type="scientific">Pedobacter albus</name>
    <dbReference type="NCBI Taxonomy" id="3113905"/>
    <lineage>
        <taxon>Bacteria</taxon>
        <taxon>Pseudomonadati</taxon>
        <taxon>Bacteroidota</taxon>
        <taxon>Sphingobacteriia</taxon>
        <taxon>Sphingobacteriales</taxon>
        <taxon>Sphingobacteriaceae</taxon>
        <taxon>Pedobacter</taxon>
    </lineage>
</organism>
<dbReference type="RefSeq" id="WP_330107304.1">
    <property type="nucleotide sequence ID" value="NZ_JAZDQT010000001.1"/>
</dbReference>
<evidence type="ECO:0000313" key="4">
    <source>
        <dbReference type="EMBL" id="MEE1944947.1"/>
    </source>
</evidence>
<dbReference type="PANTHER" id="PTHR24189:SF50">
    <property type="entry name" value="ANKYRIN REPEAT AND SOCS BOX PROTEIN 2"/>
    <property type="match status" value="1"/>
</dbReference>
<feature type="repeat" description="ANK" evidence="3">
    <location>
        <begin position="178"/>
        <end position="210"/>
    </location>
</feature>
<dbReference type="PROSITE" id="PS50088">
    <property type="entry name" value="ANK_REPEAT"/>
    <property type="match status" value="1"/>
</dbReference>
<dbReference type="Pfam" id="PF12796">
    <property type="entry name" value="Ank_2"/>
    <property type="match status" value="1"/>
</dbReference>
<name>A0ABU7I6G2_9SPHI</name>
<dbReference type="SMART" id="SM00248">
    <property type="entry name" value="ANK"/>
    <property type="match status" value="4"/>
</dbReference>
<protein>
    <submittedName>
        <fullName evidence="4">Ankyrin repeat domain-containing protein</fullName>
    </submittedName>
</protein>
<gene>
    <name evidence="4" type="ORF">VRU48_07510</name>
</gene>
<dbReference type="PROSITE" id="PS50297">
    <property type="entry name" value="ANK_REP_REGION"/>
    <property type="match status" value="1"/>
</dbReference>
<evidence type="ECO:0000256" key="1">
    <source>
        <dbReference type="ARBA" id="ARBA00022737"/>
    </source>
</evidence>